<gene>
    <name evidence="5" type="ORF">M9Y10_013637</name>
</gene>
<keyword evidence="3" id="KW-0378">Hydrolase</keyword>
<dbReference type="Proteomes" id="UP001470230">
    <property type="component" value="Unassembled WGS sequence"/>
</dbReference>
<protein>
    <submittedName>
        <fullName evidence="5">SUMO sentrin specific peptidase 5</fullName>
    </submittedName>
</protein>
<evidence type="ECO:0000313" key="5">
    <source>
        <dbReference type="EMBL" id="KAK8895752.1"/>
    </source>
</evidence>
<keyword evidence="2" id="KW-0645">Protease</keyword>
<dbReference type="Gene3D" id="3.40.395.10">
    <property type="entry name" value="Adenoviral Proteinase, Chain A"/>
    <property type="match status" value="1"/>
</dbReference>
<comment type="caution">
    <text evidence="5">The sequence shown here is derived from an EMBL/GenBank/DDBJ whole genome shotgun (WGS) entry which is preliminary data.</text>
</comment>
<dbReference type="Pfam" id="PF02902">
    <property type="entry name" value="Peptidase_C48"/>
    <property type="match status" value="1"/>
</dbReference>
<dbReference type="EMBL" id="JAPFFF010000002">
    <property type="protein sequence ID" value="KAK8895752.1"/>
    <property type="molecule type" value="Genomic_DNA"/>
</dbReference>
<evidence type="ECO:0000256" key="2">
    <source>
        <dbReference type="ARBA" id="ARBA00022670"/>
    </source>
</evidence>
<dbReference type="InterPro" id="IPR003653">
    <property type="entry name" value="Peptidase_C48_C"/>
</dbReference>
<evidence type="ECO:0000259" key="4">
    <source>
        <dbReference type="Pfam" id="PF02902"/>
    </source>
</evidence>
<comment type="similarity">
    <text evidence="1">Belongs to the peptidase C48 family.</text>
</comment>
<organism evidence="5 6">
    <name type="scientific">Tritrichomonas musculus</name>
    <dbReference type="NCBI Taxonomy" id="1915356"/>
    <lineage>
        <taxon>Eukaryota</taxon>
        <taxon>Metamonada</taxon>
        <taxon>Parabasalia</taxon>
        <taxon>Tritrichomonadida</taxon>
        <taxon>Tritrichomonadidae</taxon>
        <taxon>Tritrichomonas</taxon>
    </lineage>
</organism>
<proteinExistence type="inferred from homology"/>
<dbReference type="InterPro" id="IPR038765">
    <property type="entry name" value="Papain-like_cys_pep_sf"/>
</dbReference>
<accession>A0ABR2KXW7</accession>
<feature type="domain" description="Ubiquitin-like protease family profile" evidence="4">
    <location>
        <begin position="2"/>
        <end position="90"/>
    </location>
</feature>
<keyword evidence="6" id="KW-1185">Reference proteome</keyword>
<evidence type="ECO:0000256" key="3">
    <source>
        <dbReference type="ARBA" id="ARBA00022801"/>
    </source>
</evidence>
<name>A0ABR2KXW7_9EUKA</name>
<dbReference type="SUPFAM" id="SSF54001">
    <property type="entry name" value="Cysteine proteinases"/>
    <property type="match status" value="1"/>
</dbReference>
<evidence type="ECO:0000313" key="6">
    <source>
        <dbReference type="Proteomes" id="UP001470230"/>
    </source>
</evidence>
<sequence>MCVVRYPLRAIEIYDSENTPMAEQVSQINKFLEFQGLEKCNTYYIDVPHQTKGKDCGVFIMESVRVCLHEGEGKFKQGDLPNIRKRILRELQNKKLETCFAYRLGS</sequence>
<evidence type="ECO:0000256" key="1">
    <source>
        <dbReference type="ARBA" id="ARBA00005234"/>
    </source>
</evidence>
<reference evidence="5 6" key="1">
    <citation type="submission" date="2024-04" db="EMBL/GenBank/DDBJ databases">
        <title>Tritrichomonas musculus Genome.</title>
        <authorList>
            <person name="Alves-Ferreira E."/>
            <person name="Grigg M."/>
            <person name="Lorenzi H."/>
            <person name="Galac M."/>
        </authorList>
    </citation>
    <scope>NUCLEOTIDE SEQUENCE [LARGE SCALE GENOMIC DNA]</scope>
    <source>
        <strain evidence="5 6">EAF2021</strain>
    </source>
</reference>